<reference evidence="2" key="1">
    <citation type="submission" date="2025-02" db="EMBL/GenBank/DDBJ databases">
        <authorList>
            <consortium name="NCBI Genome Project"/>
        </authorList>
    </citation>
    <scope>NUCLEOTIDE SEQUENCE</scope>
</reference>
<organism evidence="2">
    <name type="scientific">Aspergillus niger</name>
    <dbReference type="NCBI Taxonomy" id="5061"/>
    <lineage>
        <taxon>Eukaryota</taxon>
        <taxon>Fungi</taxon>
        <taxon>Dikarya</taxon>
        <taxon>Ascomycota</taxon>
        <taxon>Pezizomycotina</taxon>
        <taxon>Eurotiomycetes</taxon>
        <taxon>Eurotiomycetidae</taxon>
        <taxon>Eurotiales</taxon>
        <taxon>Aspergillaceae</taxon>
        <taxon>Aspergillus</taxon>
        <taxon>Aspergillus subgen. Circumdati</taxon>
    </lineage>
</organism>
<feature type="compositionally biased region" description="Polar residues" evidence="1">
    <location>
        <begin position="64"/>
        <end position="73"/>
    </location>
</feature>
<dbReference type="AlphaFoldDB" id="A0AAJ8E440"/>
<dbReference type="VEuPathDB" id="FungiDB:An07g01630"/>
<evidence type="ECO:0000313" key="2">
    <source>
        <dbReference type="RefSeq" id="XP_059606139.1"/>
    </source>
</evidence>
<reference evidence="2" key="2">
    <citation type="submission" date="2025-08" db="UniProtKB">
        <authorList>
            <consortium name="RefSeq"/>
        </authorList>
    </citation>
    <scope>IDENTIFICATION</scope>
</reference>
<accession>A0AAJ8E440</accession>
<name>A0AAJ8E440_ASPNG</name>
<gene>
    <name evidence="2" type="ORF">An07g01630</name>
</gene>
<feature type="region of interest" description="Disordered" evidence="1">
    <location>
        <begin position="52"/>
        <end position="99"/>
    </location>
</feature>
<sequence length="109" mass="11870">MKCADDEQAATTTSEPWKRAKGLDGPTRGRNSMDPTTPVIPEEYATAGCEGWRQGDVDDDLNKRNGNGRSTTYGFGMKEEGRMGEQGKEKSGRDGGESPAALFARLLLW</sequence>
<protein>
    <submittedName>
        <fullName evidence="2">Uncharacterized protein</fullName>
    </submittedName>
</protein>
<dbReference type="KEGG" id="ang:An07g01630"/>
<feature type="compositionally biased region" description="Basic and acidic residues" evidence="1">
    <location>
        <begin position="77"/>
        <end position="96"/>
    </location>
</feature>
<proteinExistence type="predicted"/>
<dbReference type="GeneID" id="84591279"/>
<dbReference type="RefSeq" id="XP_059606139.1">
    <property type="nucleotide sequence ID" value="XM_059748239.1"/>
</dbReference>
<evidence type="ECO:0000256" key="1">
    <source>
        <dbReference type="SAM" id="MobiDB-lite"/>
    </source>
</evidence>
<feature type="compositionally biased region" description="Basic and acidic residues" evidence="1">
    <location>
        <begin position="53"/>
        <end position="63"/>
    </location>
</feature>
<feature type="region of interest" description="Disordered" evidence="1">
    <location>
        <begin position="1"/>
        <end position="40"/>
    </location>
</feature>